<gene>
    <name evidence="2" type="ORF">FQ330_04625</name>
</gene>
<organism evidence="2 3">
    <name type="scientific">Agrococcus sediminis</name>
    <dbReference type="NCBI Taxonomy" id="2599924"/>
    <lineage>
        <taxon>Bacteria</taxon>
        <taxon>Bacillati</taxon>
        <taxon>Actinomycetota</taxon>
        <taxon>Actinomycetes</taxon>
        <taxon>Micrococcales</taxon>
        <taxon>Microbacteriaceae</taxon>
        <taxon>Agrococcus</taxon>
    </lineage>
</organism>
<evidence type="ECO:0000259" key="1">
    <source>
        <dbReference type="Pfam" id="PF11706"/>
    </source>
</evidence>
<reference evidence="2 3" key="1">
    <citation type="submission" date="2019-08" db="EMBL/GenBank/DDBJ databases">
        <title>Agrococcus lahaulensis sp. nov., isolated from a cold desert of the Indian Himalayas.</title>
        <authorList>
            <person name="Qu J.H."/>
        </authorList>
    </citation>
    <scope>NUCLEOTIDE SEQUENCE [LARGE SCALE GENOMIC DNA]</scope>
    <source>
        <strain evidence="2 3">NS18</strain>
    </source>
</reference>
<evidence type="ECO:0000313" key="2">
    <source>
        <dbReference type="EMBL" id="KAA6435048.1"/>
    </source>
</evidence>
<accession>A0A5M8QIH5</accession>
<proteinExistence type="predicted"/>
<dbReference type="PANTHER" id="PTHR35525:SF3">
    <property type="entry name" value="BLL6575 PROTEIN"/>
    <property type="match status" value="1"/>
</dbReference>
<dbReference type="OrthoDB" id="3531194at2"/>
<protein>
    <submittedName>
        <fullName evidence="2">CGNR zinc finger domain-containing protein</fullName>
    </submittedName>
</protein>
<evidence type="ECO:0000313" key="3">
    <source>
        <dbReference type="Proteomes" id="UP000323221"/>
    </source>
</evidence>
<feature type="domain" description="Zinc finger CGNR" evidence="1">
    <location>
        <begin position="146"/>
        <end position="188"/>
    </location>
</feature>
<dbReference type="InterPro" id="IPR023286">
    <property type="entry name" value="ABATE_dom_sf"/>
</dbReference>
<dbReference type="PANTHER" id="PTHR35525">
    <property type="entry name" value="BLL6575 PROTEIN"/>
    <property type="match status" value="1"/>
</dbReference>
<name>A0A5M8QIH5_9MICO</name>
<dbReference type="Pfam" id="PF11706">
    <property type="entry name" value="zf-CGNR"/>
    <property type="match status" value="1"/>
</dbReference>
<dbReference type="SUPFAM" id="SSF160904">
    <property type="entry name" value="Jann2411-like"/>
    <property type="match status" value="1"/>
</dbReference>
<keyword evidence="3" id="KW-1185">Reference proteome</keyword>
<comment type="caution">
    <text evidence="2">The sequence shown here is derived from an EMBL/GenBank/DDBJ whole genome shotgun (WGS) entry which is preliminary data.</text>
</comment>
<dbReference type="EMBL" id="VOIR01000012">
    <property type="protein sequence ID" value="KAA6435048.1"/>
    <property type="molecule type" value="Genomic_DNA"/>
</dbReference>
<sequence>MALTVVIVAEVTVSLPYPRELIRSLEFIADVCNRRRAGELDSAASLRAICAEWGFPGASSATRADAEATWAHLPAVERMWDGERDAVAGLVNRVFDETGARPHLVRHDGSDWHLHGLPAGSPIADRIAVDAAMAIADLVRADDLERCRRCADSRCDRMHLDLSRNRSRRFCSTTCQSRTNVAAFRSRHAADVRT</sequence>
<dbReference type="AlphaFoldDB" id="A0A5M8QIH5"/>
<dbReference type="Gene3D" id="1.10.3300.10">
    <property type="entry name" value="Jann2411-like domain"/>
    <property type="match status" value="1"/>
</dbReference>
<dbReference type="InterPro" id="IPR010852">
    <property type="entry name" value="ABATE"/>
</dbReference>
<dbReference type="Proteomes" id="UP000323221">
    <property type="component" value="Unassembled WGS sequence"/>
</dbReference>
<dbReference type="InterPro" id="IPR021005">
    <property type="entry name" value="Znf_CGNR"/>
</dbReference>